<evidence type="ECO:0000313" key="2">
    <source>
        <dbReference type="EMBL" id="MDF1612582.1"/>
    </source>
</evidence>
<accession>A0AAE3P1C2</accession>
<dbReference type="SUPFAM" id="SSF54427">
    <property type="entry name" value="NTF2-like"/>
    <property type="match status" value="1"/>
</dbReference>
<evidence type="ECO:0000313" key="3">
    <source>
        <dbReference type="Proteomes" id="UP001221302"/>
    </source>
</evidence>
<keyword evidence="3" id="KW-1185">Reference proteome</keyword>
<dbReference type="RefSeq" id="WP_321536353.1">
    <property type="nucleotide sequence ID" value="NZ_JARGDL010000015.1"/>
</dbReference>
<organism evidence="2 3">
    <name type="scientific">Stygiobacter electus</name>
    <dbReference type="NCBI Taxonomy" id="3032292"/>
    <lineage>
        <taxon>Bacteria</taxon>
        <taxon>Pseudomonadati</taxon>
        <taxon>Ignavibacteriota</taxon>
        <taxon>Ignavibacteria</taxon>
        <taxon>Ignavibacteriales</taxon>
        <taxon>Melioribacteraceae</taxon>
        <taxon>Stygiobacter</taxon>
    </lineage>
</organism>
<proteinExistence type="predicted"/>
<sequence length="165" mass="18632">MQRIIFTLLCTAIAITGCGNSSSSKNEKEIQMSSKSQLETVNKYLNIIFVENKNGEGLADILSDSFIFDDPFTKATGAKDFIAKTQKWIRTKTFHMQNQFSDDNKVCSIYIIDVLTPSGETASFELVDNVEFANGKIAKEKVYFSDPVKFAKKMGFINDYLKPYF</sequence>
<dbReference type="EMBL" id="JARGDL010000015">
    <property type="protein sequence ID" value="MDF1612582.1"/>
    <property type="molecule type" value="Genomic_DNA"/>
</dbReference>
<feature type="domain" description="SnoaL-like" evidence="1">
    <location>
        <begin position="50"/>
        <end position="139"/>
    </location>
</feature>
<evidence type="ECO:0000259" key="1">
    <source>
        <dbReference type="Pfam" id="PF12680"/>
    </source>
</evidence>
<dbReference type="InterPro" id="IPR037401">
    <property type="entry name" value="SnoaL-like"/>
</dbReference>
<dbReference type="InterPro" id="IPR032710">
    <property type="entry name" value="NTF2-like_dom_sf"/>
</dbReference>
<gene>
    <name evidence="2" type="ORF">P0M35_10500</name>
</gene>
<comment type="caution">
    <text evidence="2">The sequence shown here is derived from an EMBL/GenBank/DDBJ whole genome shotgun (WGS) entry which is preliminary data.</text>
</comment>
<reference evidence="2" key="1">
    <citation type="submission" date="2023-03" db="EMBL/GenBank/DDBJ databases">
        <title>Stygiobacter electus gen. nov., sp. nov., facultatively anaerobic thermotolerant bacterium of the class Ignavibacteria from a well of Yessentuki mineral water deposit.</title>
        <authorList>
            <person name="Podosokorskaya O.A."/>
            <person name="Elcheninov A.G."/>
            <person name="Petrova N.F."/>
            <person name="Zavarzina D.G."/>
            <person name="Kublanov I.V."/>
            <person name="Merkel A.Y."/>
        </authorList>
    </citation>
    <scope>NUCLEOTIDE SEQUENCE</scope>
    <source>
        <strain evidence="2">09-Me</strain>
    </source>
</reference>
<name>A0AAE3P1C2_9BACT</name>
<dbReference type="PROSITE" id="PS51257">
    <property type="entry name" value="PROKAR_LIPOPROTEIN"/>
    <property type="match status" value="1"/>
</dbReference>
<dbReference type="Gene3D" id="3.10.450.50">
    <property type="match status" value="1"/>
</dbReference>
<dbReference type="Pfam" id="PF12680">
    <property type="entry name" value="SnoaL_2"/>
    <property type="match status" value="1"/>
</dbReference>
<dbReference type="Proteomes" id="UP001221302">
    <property type="component" value="Unassembled WGS sequence"/>
</dbReference>
<protein>
    <submittedName>
        <fullName evidence="2">Nuclear transport factor 2 family protein</fullName>
    </submittedName>
</protein>
<dbReference type="AlphaFoldDB" id="A0AAE3P1C2"/>